<name>A0ABU3CPC5_9FLAO</name>
<keyword evidence="2" id="KW-1185">Reference proteome</keyword>
<sequence>MKDKVFKDIKEKKLSKVMSPSDLSIHPVNGKIYVLEGIHPKILIMSSNGDAEKIIKLSKKEFNQPKGITFSPSGKTYISNEGEPANIMEIELN</sequence>
<dbReference type="RefSeq" id="WP_311496297.1">
    <property type="nucleotide sequence ID" value="NZ_JAVRHO010000032.1"/>
</dbReference>
<reference evidence="1 2" key="1">
    <citation type="submission" date="2023-09" db="EMBL/GenBank/DDBJ databases">
        <authorList>
            <person name="Rey-Velasco X."/>
        </authorList>
    </citation>
    <scope>NUCLEOTIDE SEQUENCE [LARGE SCALE GENOMIC DNA]</scope>
    <source>
        <strain evidence="1 2">F260</strain>
    </source>
</reference>
<protein>
    <submittedName>
        <fullName evidence="1">Uncharacterized protein</fullName>
    </submittedName>
</protein>
<gene>
    <name evidence="1" type="ORF">RM545_16010</name>
</gene>
<evidence type="ECO:0000313" key="1">
    <source>
        <dbReference type="EMBL" id="MDT0648199.1"/>
    </source>
</evidence>
<evidence type="ECO:0000313" key="2">
    <source>
        <dbReference type="Proteomes" id="UP001245285"/>
    </source>
</evidence>
<dbReference type="InterPro" id="IPR011042">
    <property type="entry name" value="6-blade_b-propeller_TolB-like"/>
</dbReference>
<organism evidence="1 2">
    <name type="scientific">Autumnicola lenta</name>
    <dbReference type="NCBI Taxonomy" id="3075593"/>
    <lineage>
        <taxon>Bacteria</taxon>
        <taxon>Pseudomonadati</taxon>
        <taxon>Bacteroidota</taxon>
        <taxon>Flavobacteriia</taxon>
        <taxon>Flavobacteriales</taxon>
        <taxon>Flavobacteriaceae</taxon>
        <taxon>Autumnicola</taxon>
    </lineage>
</organism>
<dbReference type="Gene3D" id="2.120.10.30">
    <property type="entry name" value="TolB, C-terminal domain"/>
    <property type="match status" value="1"/>
</dbReference>
<dbReference type="SUPFAM" id="SSF63825">
    <property type="entry name" value="YWTD domain"/>
    <property type="match status" value="1"/>
</dbReference>
<accession>A0ABU3CPC5</accession>
<dbReference type="EMBL" id="JAVRHO010000032">
    <property type="protein sequence ID" value="MDT0648199.1"/>
    <property type="molecule type" value="Genomic_DNA"/>
</dbReference>
<comment type="caution">
    <text evidence="1">The sequence shown here is derived from an EMBL/GenBank/DDBJ whole genome shotgun (WGS) entry which is preliminary data.</text>
</comment>
<dbReference type="Proteomes" id="UP001245285">
    <property type="component" value="Unassembled WGS sequence"/>
</dbReference>
<proteinExistence type="predicted"/>